<evidence type="ECO:0000256" key="3">
    <source>
        <dbReference type="ARBA" id="ARBA00022771"/>
    </source>
</evidence>
<evidence type="ECO:0000256" key="4">
    <source>
        <dbReference type="ARBA" id="ARBA00022833"/>
    </source>
</evidence>
<dbReference type="InterPro" id="IPR000690">
    <property type="entry name" value="Matrin/U1-C_Znf_C2H2"/>
</dbReference>
<comment type="subcellular location">
    <subcellularLocation>
        <location evidence="1">Nucleus</location>
    </subcellularLocation>
</comment>
<dbReference type="InterPro" id="IPR036236">
    <property type="entry name" value="Znf_C2H2_sf"/>
</dbReference>
<proteinExistence type="predicted"/>
<dbReference type="InterPro" id="IPR026811">
    <property type="entry name" value="CIZ1"/>
</dbReference>
<dbReference type="GO" id="GO:0008270">
    <property type="term" value="F:zinc ion binding"/>
    <property type="evidence" value="ECO:0007669"/>
    <property type="project" value="UniProtKB-KW"/>
</dbReference>
<feature type="domain" description="Matrin-type" evidence="7">
    <location>
        <begin position="507"/>
        <end position="538"/>
    </location>
</feature>
<keyword evidence="4" id="KW-0862">Zinc</keyword>
<evidence type="ECO:0000259" key="7">
    <source>
        <dbReference type="PROSITE" id="PS50171"/>
    </source>
</evidence>
<dbReference type="Ensembl" id="ENSPKIT00000000222.1">
    <property type="protein sequence ID" value="ENSPKIP00000019626.1"/>
    <property type="gene ID" value="ENSPKIG00000004694.1"/>
</dbReference>
<dbReference type="Proteomes" id="UP000261540">
    <property type="component" value="Unplaced"/>
</dbReference>
<evidence type="ECO:0000313" key="9">
    <source>
        <dbReference type="Proteomes" id="UP000261540"/>
    </source>
</evidence>
<dbReference type="STRING" id="1676925.ENSPKIP00000019586"/>
<dbReference type="Ensembl" id="ENSPKIT00000000182.1">
    <property type="protein sequence ID" value="ENSPKIP00000019586.1"/>
    <property type="gene ID" value="ENSPKIG00000004694.1"/>
</dbReference>
<dbReference type="InterPro" id="IPR013087">
    <property type="entry name" value="Znf_C2H2_type"/>
</dbReference>
<evidence type="ECO:0000313" key="8">
    <source>
        <dbReference type="Ensembl" id="ENSPKIP00000019586.1"/>
    </source>
</evidence>
<keyword evidence="9" id="KW-1185">Reference proteome</keyword>
<reference evidence="8" key="1">
    <citation type="submission" date="2025-05" db="UniProtKB">
        <authorList>
            <consortium name="Ensembl"/>
        </authorList>
    </citation>
    <scope>IDENTIFICATION</scope>
</reference>
<evidence type="ECO:0000256" key="2">
    <source>
        <dbReference type="ARBA" id="ARBA00022723"/>
    </source>
</evidence>
<dbReference type="Gene3D" id="3.30.160.60">
    <property type="entry name" value="Classic Zinc Finger"/>
    <property type="match status" value="1"/>
</dbReference>
<dbReference type="PROSITE" id="PS00028">
    <property type="entry name" value="ZINC_FINGER_C2H2_1"/>
    <property type="match status" value="1"/>
</dbReference>
<dbReference type="SMART" id="SM00355">
    <property type="entry name" value="ZnF_C2H2"/>
    <property type="match status" value="2"/>
</dbReference>
<dbReference type="GeneTree" id="ENSGT00440000039084"/>
<dbReference type="AlphaFoldDB" id="A0A3B3RPE5"/>
<evidence type="ECO:0000256" key="6">
    <source>
        <dbReference type="SAM" id="MobiDB-lite"/>
    </source>
</evidence>
<feature type="region of interest" description="Disordered" evidence="6">
    <location>
        <begin position="19"/>
        <end position="51"/>
    </location>
</feature>
<accession>A0A3B3RPE5</accession>
<dbReference type="SMART" id="SM00451">
    <property type="entry name" value="ZnF_U1"/>
    <property type="match status" value="2"/>
</dbReference>
<dbReference type="GO" id="GO:0005634">
    <property type="term" value="C:nucleus"/>
    <property type="evidence" value="ECO:0007669"/>
    <property type="project" value="UniProtKB-SubCell"/>
</dbReference>
<feature type="compositionally biased region" description="Acidic residues" evidence="6">
    <location>
        <begin position="448"/>
        <end position="464"/>
    </location>
</feature>
<evidence type="ECO:0000256" key="5">
    <source>
        <dbReference type="ARBA" id="ARBA00023242"/>
    </source>
</evidence>
<feature type="region of interest" description="Disordered" evidence="6">
    <location>
        <begin position="439"/>
        <end position="477"/>
    </location>
</feature>
<protein>
    <submittedName>
        <fullName evidence="8">Cdkn1a interacting zinc finger protein 1a</fullName>
    </submittedName>
</protein>
<sequence length="542" mass="58928">MFTPHQQQHLRQLQQLFQQHPPPPQVAPSHHVPHQYQGGRTSRPLAVPVLPPPPPAQVVGLGRTTPAAIIAPNPMLQGALLMQQVQGNIRGFAMGGHQFPQFFPVGVRPSLLGPVPLAVTNKTPLAGFPARTVHPQTRYRSNDFVARQLERMRESEQPAARVAGTDGGTVDRTVCREEVVAIPGAQTQPSPRQQEEPPTKKQRSERPEVQAEQPPRPGADPGTGCKSPGEVSDPRGGAVQVEGGSTAGPEAAEESKAAGVLSGAASRDAALQPDNGSCAFAVGPEAPPEAREGTAPLAEAPDENGKTGGDASRRFFCYICSIACFTQQSFQSHMTGLVHQRRMMEIQHASSACLVTLLPHVQESLLGMCGEGEEKPGLKKWHSTCQAHLASNLASRFACLSCTVCRLRFQTPYRFMKHMESLDHQQRMLALHEEGGATSLADGAEGSVQEDYEEEASEDEEEDEGSFHSQEGINSEKEVTLEDMGDNEEYDQDTQYGPSFMVPVSGFLCRLCHKFYDFNSTVWSSHCKSQRHFKNVQVGGKQ</sequence>
<dbReference type="PANTHER" id="PTHR15491:SF16">
    <property type="entry name" value="ZINC FINGER PROTEIN 638"/>
    <property type="match status" value="1"/>
</dbReference>
<dbReference type="PROSITE" id="PS50171">
    <property type="entry name" value="ZF_MATRIN"/>
    <property type="match status" value="1"/>
</dbReference>
<keyword evidence="2" id="KW-0479">Metal-binding</keyword>
<dbReference type="InterPro" id="IPR003604">
    <property type="entry name" value="Matrin/U1-like-C_Znf_C2H2"/>
</dbReference>
<evidence type="ECO:0000256" key="1">
    <source>
        <dbReference type="ARBA" id="ARBA00004123"/>
    </source>
</evidence>
<organism evidence="8 9">
    <name type="scientific">Paramormyrops kingsleyae</name>
    <dbReference type="NCBI Taxonomy" id="1676925"/>
    <lineage>
        <taxon>Eukaryota</taxon>
        <taxon>Metazoa</taxon>
        <taxon>Chordata</taxon>
        <taxon>Craniata</taxon>
        <taxon>Vertebrata</taxon>
        <taxon>Euteleostomi</taxon>
        <taxon>Actinopterygii</taxon>
        <taxon>Neopterygii</taxon>
        <taxon>Teleostei</taxon>
        <taxon>Osteoglossocephala</taxon>
        <taxon>Osteoglossomorpha</taxon>
        <taxon>Osteoglossiformes</taxon>
        <taxon>Mormyridae</taxon>
        <taxon>Paramormyrops</taxon>
    </lineage>
</organism>
<feature type="compositionally biased region" description="Basic and acidic residues" evidence="6">
    <location>
        <begin position="193"/>
        <end position="209"/>
    </location>
</feature>
<keyword evidence="3" id="KW-0863">Zinc-finger</keyword>
<keyword evidence="5" id="KW-0539">Nucleus</keyword>
<dbReference type="PANTHER" id="PTHR15491">
    <property type="match status" value="1"/>
</dbReference>
<dbReference type="SUPFAM" id="SSF57667">
    <property type="entry name" value="beta-beta-alpha zinc fingers"/>
    <property type="match status" value="1"/>
</dbReference>
<name>A0A3B3RPE5_9TELE</name>
<feature type="region of interest" description="Disordered" evidence="6">
    <location>
        <begin position="151"/>
        <end position="307"/>
    </location>
</feature>
<dbReference type="GO" id="GO:0003676">
    <property type="term" value="F:nucleic acid binding"/>
    <property type="evidence" value="ECO:0007669"/>
    <property type="project" value="InterPro"/>
</dbReference>